<feature type="region of interest" description="Disordered" evidence="1">
    <location>
        <begin position="30"/>
        <end position="57"/>
    </location>
</feature>
<comment type="caution">
    <text evidence="2">The sequence shown here is derived from an EMBL/GenBank/DDBJ whole genome shotgun (WGS) entry which is preliminary data.</text>
</comment>
<reference evidence="2" key="2">
    <citation type="submission" date="2021-09" db="EMBL/GenBank/DDBJ databases">
        <authorList>
            <person name="Jia N."/>
            <person name="Wang J."/>
            <person name="Shi W."/>
            <person name="Du L."/>
            <person name="Sun Y."/>
            <person name="Zhan W."/>
            <person name="Jiang J."/>
            <person name="Wang Q."/>
            <person name="Zhang B."/>
            <person name="Ji P."/>
            <person name="Sakyi L.B."/>
            <person name="Cui X."/>
            <person name="Yuan T."/>
            <person name="Jiang B."/>
            <person name="Yang W."/>
            <person name="Lam T.T.-Y."/>
            <person name="Chang Q."/>
            <person name="Ding S."/>
            <person name="Wang X."/>
            <person name="Zhu J."/>
            <person name="Ruan X."/>
            <person name="Zhao L."/>
            <person name="Wei J."/>
            <person name="Que T."/>
            <person name="Du C."/>
            <person name="Cheng J."/>
            <person name="Dai P."/>
            <person name="Han X."/>
            <person name="Huang E."/>
            <person name="Gao Y."/>
            <person name="Liu J."/>
            <person name="Shao H."/>
            <person name="Ye R."/>
            <person name="Li L."/>
            <person name="Wei W."/>
            <person name="Wang X."/>
            <person name="Wang C."/>
            <person name="Huo Q."/>
            <person name="Li W."/>
            <person name="Guo W."/>
            <person name="Chen H."/>
            <person name="Chen S."/>
            <person name="Zhou L."/>
            <person name="Zhou L."/>
            <person name="Ni X."/>
            <person name="Tian J."/>
            <person name="Zhou Y."/>
            <person name="Sheng Y."/>
            <person name="Liu T."/>
            <person name="Pan Y."/>
            <person name="Xia L."/>
            <person name="Li J."/>
            <person name="Zhao F."/>
            <person name="Cao W."/>
        </authorList>
    </citation>
    <scope>NUCLEOTIDE SEQUENCE</scope>
    <source>
        <strain evidence="2">Rsan-2018</strain>
        <tissue evidence="2">Larvae</tissue>
    </source>
</reference>
<evidence type="ECO:0000313" key="3">
    <source>
        <dbReference type="Proteomes" id="UP000821837"/>
    </source>
</evidence>
<keyword evidence="3" id="KW-1185">Reference proteome</keyword>
<accession>A0A9D4QBR8</accession>
<dbReference type="Proteomes" id="UP000821837">
    <property type="component" value="Chromosome 10"/>
</dbReference>
<sequence length="106" mass="11429">MKTEAPNKASSRHQTQRRTQAYDVLAQPPEVAQGLGGDPGPYHGANLQTSTGPGRRLDLSDVVRGSHDEVATEHRFAYYVVETKAARLAVIVVGVETGDESPSPFK</sequence>
<organism evidence="2 3">
    <name type="scientific">Rhipicephalus sanguineus</name>
    <name type="common">Brown dog tick</name>
    <name type="synonym">Ixodes sanguineus</name>
    <dbReference type="NCBI Taxonomy" id="34632"/>
    <lineage>
        <taxon>Eukaryota</taxon>
        <taxon>Metazoa</taxon>
        <taxon>Ecdysozoa</taxon>
        <taxon>Arthropoda</taxon>
        <taxon>Chelicerata</taxon>
        <taxon>Arachnida</taxon>
        <taxon>Acari</taxon>
        <taxon>Parasitiformes</taxon>
        <taxon>Ixodida</taxon>
        <taxon>Ixodoidea</taxon>
        <taxon>Ixodidae</taxon>
        <taxon>Rhipicephalinae</taxon>
        <taxon>Rhipicephalus</taxon>
        <taxon>Rhipicephalus</taxon>
    </lineage>
</organism>
<proteinExistence type="predicted"/>
<reference evidence="2" key="1">
    <citation type="journal article" date="2020" name="Cell">
        <title>Large-Scale Comparative Analyses of Tick Genomes Elucidate Their Genetic Diversity and Vector Capacities.</title>
        <authorList>
            <consortium name="Tick Genome and Microbiome Consortium (TIGMIC)"/>
            <person name="Jia N."/>
            <person name="Wang J."/>
            <person name="Shi W."/>
            <person name="Du L."/>
            <person name="Sun Y."/>
            <person name="Zhan W."/>
            <person name="Jiang J.F."/>
            <person name="Wang Q."/>
            <person name="Zhang B."/>
            <person name="Ji P."/>
            <person name="Bell-Sakyi L."/>
            <person name="Cui X.M."/>
            <person name="Yuan T.T."/>
            <person name="Jiang B.G."/>
            <person name="Yang W.F."/>
            <person name="Lam T.T."/>
            <person name="Chang Q.C."/>
            <person name="Ding S.J."/>
            <person name="Wang X.J."/>
            <person name="Zhu J.G."/>
            <person name="Ruan X.D."/>
            <person name="Zhao L."/>
            <person name="Wei J.T."/>
            <person name="Ye R.Z."/>
            <person name="Que T.C."/>
            <person name="Du C.H."/>
            <person name="Zhou Y.H."/>
            <person name="Cheng J.X."/>
            <person name="Dai P.F."/>
            <person name="Guo W.B."/>
            <person name="Han X.H."/>
            <person name="Huang E.J."/>
            <person name="Li L.F."/>
            <person name="Wei W."/>
            <person name="Gao Y.C."/>
            <person name="Liu J.Z."/>
            <person name="Shao H.Z."/>
            <person name="Wang X."/>
            <person name="Wang C.C."/>
            <person name="Yang T.C."/>
            <person name="Huo Q.B."/>
            <person name="Li W."/>
            <person name="Chen H.Y."/>
            <person name="Chen S.E."/>
            <person name="Zhou L.G."/>
            <person name="Ni X.B."/>
            <person name="Tian J.H."/>
            <person name="Sheng Y."/>
            <person name="Liu T."/>
            <person name="Pan Y.S."/>
            <person name="Xia L.Y."/>
            <person name="Li J."/>
            <person name="Zhao F."/>
            <person name="Cao W.C."/>
        </authorList>
    </citation>
    <scope>NUCLEOTIDE SEQUENCE</scope>
    <source>
        <strain evidence="2">Rsan-2018</strain>
    </source>
</reference>
<name>A0A9D4QBR8_RHISA</name>
<evidence type="ECO:0000313" key="2">
    <source>
        <dbReference type="EMBL" id="KAH7975467.1"/>
    </source>
</evidence>
<evidence type="ECO:0000256" key="1">
    <source>
        <dbReference type="SAM" id="MobiDB-lite"/>
    </source>
</evidence>
<dbReference type="EMBL" id="JABSTV010001246">
    <property type="protein sequence ID" value="KAH7975467.1"/>
    <property type="molecule type" value="Genomic_DNA"/>
</dbReference>
<protein>
    <submittedName>
        <fullName evidence="2">Uncharacterized protein</fullName>
    </submittedName>
</protein>
<dbReference type="AlphaFoldDB" id="A0A9D4QBR8"/>
<gene>
    <name evidence="2" type="ORF">HPB52_001877</name>
</gene>